<sequence length="612" mass="72169">MEEIKKRLKREIKEGRLEDFFLSVLEENPPPELLRKIFSLLAEEGKLPLSPFLFFLVIDYLKERGDYISALEILKMQAEFSPQDFKLRKEAIELLKLAYPEKEIGTYISRSHLDLDRNIKEGIETVEKFLKFPVEGFIFSHRFGLGRIKGYDFLLEKAIVEFAGKGEKIPISLLFQDFLPLSPDHFLVQKAKNPEVLRKMALEDPFSLFLHLLKSFGRLKISEVKSYLSGIISDWEDYWHRVRAKVSSSPQIRVKQGKERIYEWGMEEGRRMGNKECEIQIDSLPLEKSAIMEIFPQLPYQKKKDLLVRVKRERADWIEILREVFFQTKDERIAHFILQNLERETEEAFFSEVFTNYRSYPFLLYFLAKQGKGNFSPKAIFFRVYELLGNNQYKDFWRYFKLLLRRKEFFTEAVKEMNEEERERLLSSLPNIPSLLPYEKKEIEKLLKGESREEGKEVIYNTEKGIKMMEERLNNLIRVELKRNAEALARARSFGDLKENYEYKIAKEERVRLLNQIKKLKGDLEKARPILFPKGKLERVSIGTKVKMKNKEGEIKEWTILGPWDIDLEKGIISYLSPFGRSLLGKRIGEKAIWGEEEYEIIGIESGESSKG</sequence>
<dbReference type="Pfam" id="PF03449">
    <property type="entry name" value="GreA_GreB_N"/>
    <property type="match status" value="1"/>
</dbReference>
<evidence type="ECO:0008006" key="7">
    <source>
        <dbReference type="Google" id="ProtNLM"/>
    </source>
</evidence>
<dbReference type="GO" id="GO:0070063">
    <property type="term" value="F:RNA polymerase binding"/>
    <property type="evidence" value="ECO:0007669"/>
    <property type="project" value="InterPro"/>
</dbReference>
<organism evidence="6">
    <name type="scientific">candidate division WOR-3 bacterium</name>
    <dbReference type="NCBI Taxonomy" id="2052148"/>
    <lineage>
        <taxon>Bacteria</taxon>
        <taxon>Bacteria division WOR-3</taxon>
    </lineage>
</organism>
<dbReference type="Gene3D" id="3.10.50.30">
    <property type="entry name" value="Transcription elongation factor, GreA/GreB, C-terminal domain"/>
    <property type="match status" value="1"/>
</dbReference>
<dbReference type="InterPro" id="IPR023459">
    <property type="entry name" value="Tscrpt_elong_fac_GreA/B_fam"/>
</dbReference>
<dbReference type="SUPFAM" id="SSF46557">
    <property type="entry name" value="GreA transcript cleavage protein, N-terminal domain"/>
    <property type="match status" value="1"/>
</dbReference>
<dbReference type="PANTHER" id="PTHR30437:SF4">
    <property type="entry name" value="TRANSCRIPTION ELONGATION FACTOR GREA"/>
    <property type="match status" value="1"/>
</dbReference>
<dbReference type="InterPro" id="IPR036953">
    <property type="entry name" value="GreA/GreB_C_sf"/>
</dbReference>
<evidence type="ECO:0000256" key="3">
    <source>
        <dbReference type="ARBA" id="ARBA00023163"/>
    </source>
</evidence>
<dbReference type="GO" id="GO:0003677">
    <property type="term" value="F:DNA binding"/>
    <property type="evidence" value="ECO:0007669"/>
    <property type="project" value="InterPro"/>
</dbReference>
<reference evidence="6" key="1">
    <citation type="journal article" date="2020" name="mSystems">
        <title>Genome- and Community-Level Interaction Insights into Carbon Utilization and Element Cycling Functions of Hydrothermarchaeota in Hydrothermal Sediment.</title>
        <authorList>
            <person name="Zhou Z."/>
            <person name="Liu Y."/>
            <person name="Xu W."/>
            <person name="Pan J."/>
            <person name="Luo Z.H."/>
            <person name="Li M."/>
        </authorList>
    </citation>
    <scope>NUCLEOTIDE SEQUENCE [LARGE SCALE GENOMIC DNA]</scope>
    <source>
        <strain evidence="6">SpSt-906</strain>
    </source>
</reference>
<dbReference type="EMBL" id="DTMQ01000036">
    <property type="protein sequence ID" value="HGE99441.1"/>
    <property type="molecule type" value="Genomic_DNA"/>
</dbReference>
<comment type="similarity">
    <text evidence="1">Belongs to the GreA/GreB family.</text>
</comment>
<protein>
    <recommendedName>
        <fullName evidence="7">Transcription elongation factor GreA</fullName>
    </recommendedName>
</protein>
<dbReference type="InterPro" id="IPR001437">
    <property type="entry name" value="Tscrpt_elong_fac_GreA/B_C"/>
</dbReference>
<evidence type="ECO:0000313" key="6">
    <source>
        <dbReference type="EMBL" id="HGE99441.1"/>
    </source>
</evidence>
<dbReference type="InterPro" id="IPR018151">
    <property type="entry name" value="TF_GreA/GreB_CS"/>
</dbReference>
<dbReference type="Pfam" id="PF01272">
    <property type="entry name" value="GreA_GreB"/>
    <property type="match status" value="1"/>
</dbReference>
<comment type="caution">
    <text evidence="6">The sequence shown here is derived from an EMBL/GenBank/DDBJ whole genome shotgun (WGS) entry which is preliminary data.</text>
</comment>
<dbReference type="InterPro" id="IPR036805">
    <property type="entry name" value="Tscrpt_elong_fac_GreA/B_N_sf"/>
</dbReference>
<gene>
    <name evidence="6" type="ORF">ENX07_05150</name>
</gene>
<name>A0A7C3UWW3_UNCW3</name>
<evidence type="ECO:0000259" key="5">
    <source>
        <dbReference type="Pfam" id="PF03449"/>
    </source>
</evidence>
<feature type="domain" description="Transcription elongation factor GreA/GreB C-terminal" evidence="4">
    <location>
        <begin position="538"/>
        <end position="605"/>
    </location>
</feature>
<keyword evidence="3" id="KW-0804">Transcription</keyword>
<dbReference type="AlphaFoldDB" id="A0A7C3UWW3"/>
<dbReference type="Gene3D" id="1.10.287.180">
    <property type="entry name" value="Transcription elongation factor, GreA/GreB, N-terminal domain"/>
    <property type="match status" value="1"/>
</dbReference>
<dbReference type="SUPFAM" id="SSF54534">
    <property type="entry name" value="FKBP-like"/>
    <property type="match status" value="1"/>
</dbReference>
<feature type="domain" description="Transcription elongation factor GreA/GreB N-terminal" evidence="5">
    <location>
        <begin position="460"/>
        <end position="528"/>
    </location>
</feature>
<dbReference type="PROSITE" id="PS00830">
    <property type="entry name" value="GREAB_2"/>
    <property type="match status" value="1"/>
</dbReference>
<dbReference type="GO" id="GO:0006354">
    <property type="term" value="P:DNA-templated transcription elongation"/>
    <property type="evidence" value="ECO:0007669"/>
    <property type="project" value="TreeGrafter"/>
</dbReference>
<dbReference type="InterPro" id="IPR022691">
    <property type="entry name" value="Tscrpt_elong_fac_GreA/B_N"/>
</dbReference>
<evidence type="ECO:0000259" key="4">
    <source>
        <dbReference type="Pfam" id="PF01272"/>
    </source>
</evidence>
<dbReference type="GO" id="GO:0032784">
    <property type="term" value="P:regulation of DNA-templated transcription elongation"/>
    <property type="evidence" value="ECO:0007669"/>
    <property type="project" value="InterPro"/>
</dbReference>
<evidence type="ECO:0000256" key="1">
    <source>
        <dbReference type="ARBA" id="ARBA00008213"/>
    </source>
</evidence>
<proteinExistence type="inferred from homology"/>
<accession>A0A7C3UWW3</accession>
<keyword evidence="2" id="KW-0805">Transcription regulation</keyword>
<evidence type="ECO:0000256" key="2">
    <source>
        <dbReference type="ARBA" id="ARBA00023015"/>
    </source>
</evidence>
<dbReference type="PANTHER" id="PTHR30437">
    <property type="entry name" value="TRANSCRIPTION ELONGATION FACTOR GREA"/>
    <property type="match status" value="1"/>
</dbReference>